<dbReference type="InterPro" id="IPR029063">
    <property type="entry name" value="SAM-dependent_MTases_sf"/>
</dbReference>
<reference evidence="2 3" key="1">
    <citation type="submission" date="2019-03" db="EMBL/GenBank/DDBJ databases">
        <title>Three New Species of Nocardioides, Nocardioides euryhalodurans sp. nov., Nocardioides seonyuensis sp. nov. and Nocardioides eburneoflavus sp. nov. Iolated from Soil.</title>
        <authorList>
            <person name="Roh S.G."/>
            <person name="Lee C."/>
            <person name="Kim M.-K."/>
            <person name="Kim S.B."/>
        </authorList>
    </citation>
    <scope>NUCLEOTIDE SEQUENCE [LARGE SCALE GENOMIC DNA]</scope>
    <source>
        <strain evidence="2 3">MMS17-SY207-3</strain>
    </source>
</reference>
<evidence type="ECO:0000313" key="2">
    <source>
        <dbReference type="EMBL" id="QBX56335.1"/>
    </source>
</evidence>
<dbReference type="InterPro" id="IPR050508">
    <property type="entry name" value="Methyltransf_Superfamily"/>
</dbReference>
<name>A0A4P7IGA7_9ACTN</name>
<dbReference type="KEGG" id="nsn:EXE58_13235"/>
<keyword evidence="2" id="KW-0489">Methyltransferase</keyword>
<accession>A0A4P7IGA7</accession>
<dbReference type="PANTHER" id="PTHR42912:SF95">
    <property type="entry name" value="METHYLTRANSFERASE TYPE 11 DOMAIN-CONTAINING PROTEIN"/>
    <property type="match status" value="1"/>
</dbReference>
<dbReference type="GO" id="GO:0032259">
    <property type="term" value="P:methylation"/>
    <property type="evidence" value="ECO:0007669"/>
    <property type="project" value="UniProtKB-KW"/>
</dbReference>
<dbReference type="CDD" id="cd02440">
    <property type="entry name" value="AdoMet_MTases"/>
    <property type="match status" value="1"/>
</dbReference>
<dbReference type="PANTHER" id="PTHR42912">
    <property type="entry name" value="METHYLTRANSFERASE"/>
    <property type="match status" value="1"/>
</dbReference>
<dbReference type="OrthoDB" id="9805171at2"/>
<feature type="domain" description="Methyltransferase" evidence="1">
    <location>
        <begin position="54"/>
        <end position="143"/>
    </location>
</feature>
<gene>
    <name evidence="2" type="ORF">EXE58_13235</name>
</gene>
<dbReference type="Proteomes" id="UP000294853">
    <property type="component" value="Chromosome"/>
</dbReference>
<dbReference type="Pfam" id="PF13649">
    <property type="entry name" value="Methyltransf_25"/>
    <property type="match status" value="1"/>
</dbReference>
<proteinExistence type="predicted"/>
<organism evidence="2 3">
    <name type="scientific">Nocardioides seonyuensis</name>
    <dbReference type="NCBI Taxonomy" id="2518371"/>
    <lineage>
        <taxon>Bacteria</taxon>
        <taxon>Bacillati</taxon>
        <taxon>Actinomycetota</taxon>
        <taxon>Actinomycetes</taxon>
        <taxon>Propionibacteriales</taxon>
        <taxon>Nocardioidaceae</taxon>
        <taxon>Nocardioides</taxon>
    </lineage>
</organism>
<dbReference type="InterPro" id="IPR041698">
    <property type="entry name" value="Methyltransf_25"/>
</dbReference>
<keyword evidence="2" id="KW-0808">Transferase</keyword>
<keyword evidence="3" id="KW-1185">Reference proteome</keyword>
<dbReference type="GO" id="GO:0008168">
    <property type="term" value="F:methyltransferase activity"/>
    <property type="evidence" value="ECO:0007669"/>
    <property type="project" value="UniProtKB-KW"/>
</dbReference>
<evidence type="ECO:0000259" key="1">
    <source>
        <dbReference type="Pfam" id="PF13649"/>
    </source>
</evidence>
<dbReference type="SUPFAM" id="SSF53335">
    <property type="entry name" value="S-adenosyl-L-methionine-dependent methyltransferases"/>
    <property type="match status" value="1"/>
</dbReference>
<sequence>MSPGVGRLQVQRAYDLVAADYARLLPGLDAETPLDVAMIDDFARRCAAAELSPVVDAGCGTGRISAHLVARGLEVTGIDLSSGMIDVARRNYPSLHFETGALESLPLPDSTAGGLLAWYSLIHAAPQQLAPIIAEFARVLRPGAWLLIAFQAGDGRGVDITSAYGHTVAMTNYRHDPAVVTRLLEDHGIRVHARMSRASEGTEKTAQAIVLAQR</sequence>
<dbReference type="Gene3D" id="3.40.50.150">
    <property type="entry name" value="Vaccinia Virus protein VP39"/>
    <property type="match status" value="1"/>
</dbReference>
<dbReference type="EMBL" id="CP038436">
    <property type="protein sequence ID" value="QBX56335.1"/>
    <property type="molecule type" value="Genomic_DNA"/>
</dbReference>
<evidence type="ECO:0000313" key="3">
    <source>
        <dbReference type="Proteomes" id="UP000294853"/>
    </source>
</evidence>
<dbReference type="AlphaFoldDB" id="A0A4P7IGA7"/>
<protein>
    <submittedName>
        <fullName evidence="2">Class I SAM-dependent methyltransferase</fullName>
    </submittedName>
</protein>